<feature type="binding site" evidence="4">
    <location>
        <position position="36"/>
    </location>
    <ligand>
        <name>1D-myo-inositol 2-(L-cysteinylamino)-2-deoxy-alpha-D-glucopyranoside</name>
        <dbReference type="ChEBI" id="CHEBI:58887"/>
    </ligand>
</feature>
<evidence type="ECO:0000259" key="5">
    <source>
        <dbReference type="PROSITE" id="PS51186"/>
    </source>
</evidence>
<feature type="binding site" evidence="4">
    <location>
        <position position="235"/>
    </location>
    <ligand>
        <name>1D-myo-inositol 2-(L-cysteinylamino)-2-deoxy-alpha-D-glucopyranoside</name>
        <dbReference type="ChEBI" id="CHEBI:58887"/>
    </ligand>
</feature>
<dbReference type="RefSeq" id="WP_308473977.1">
    <property type="nucleotide sequence ID" value="NZ_OY726394.1"/>
</dbReference>
<feature type="binding site" evidence="4">
    <location>
        <begin position="85"/>
        <end position="90"/>
    </location>
    <ligand>
        <name>acetyl-CoA</name>
        <dbReference type="ChEBI" id="CHEBI:57288"/>
        <label>1</label>
    </ligand>
</feature>
<keyword evidence="7" id="KW-1185">Reference proteome</keyword>
<dbReference type="Proteomes" id="UP001190336">
    <property type="component" value="Chromosome"/>
</dbReference>
<dbReference type="InterPro" id="IPR000182">
    <property type="entry name" value="GNAT_dom"/>
</dbReference>
<dbReference type="EC" id="2.3.1.189" evidence="4"/>
<feature type="domain" description="N-acetyltransferase" evidence="5">
    <location>
        <begin position="156"/>
        <end position="309"/>
    </location>
</feature>
<name>A0ABM9LS79_9MYCO</name>
<keyword evidence="3 4" id="KW-0012">Acyltransferase</keyword>
<keyword evidence="1 4" id="KW-0808">Transferase</keyword>
<evidence type="ECO:0000313" key="7">
    <source>
        <dbReference type="Proteomes" id="UP001190336"/>
    </source>
</evidence>
<dbReference type="PANTHER" id="PTHR43617:SF31">
    <property type="entry name" value="MYCOTHIOL ACETYLTRANSFERASE"/>
    <property type="match status" value="1"/>
</dbReference>
<dbReference type="Gene3D" id="3.40.630.30">
    <property type="match status" value="1"/>
</dbReference>
<evidence type="ECO:0000256" key="3">
    <source>
        <dbReference type="ARBA" id="ARBA00023315"/>
    </source>
</evidence>
<comment type="function">
    <text evidence="4">Catalyzes the transfer of acetyl from acetyl-CoA to desacetylmycothiol (Cys-GlcN-Ins) to form mycothiol.</text>
</comment>
<dbReference type="PANTHER" id="PTHR43617">
    <property type="entry name" value="L-AMINO ACID N-ACETYLTRANSFERASE"/>
    <property type="match status" value="1"/>
</dbReference>
<dbReference type="HAMAP" id="MF_01698">
    <property type="entry name" value="MshD"/>
    <property type="match status" value="1"/>
</dbReference>
<feature type="binding site" evidence="4">
    <location>
        <position position="183"/>
    </location>
    <ligand>
        <name>1D-myo-inositol 2-(L-cysteinylamino)-2-deoxy-alpha-D-glucopyranoside</name>
        <dbReference type="ChEBI" id="CHEBI:58887"/>
    </ligand>
</feature>
<evidence type="ECO:0000256" key="4">
    <source>
        <dbReference type="HAMAP-Rule" id="MF_01698"/>
    </source>
</evidence>
<keyword evidence="6" id="KW-0240">DNA-directed RNA polymerase</keyword>
<feature type="binding site" evidence="4">
    <location>
        <position position="277"/>
    </location>
    <ligand>
        <name>1D-myo-inositol 2-(L-cysteinylamino)-2-deoxy-alpha-D-glucopyranoside</name>
        <dbReference type="ChEBI" id="CHEBI:58887"/>
    </ligand>
</feature>
<dbReference type="InterPro" id="IPR016181">
    <property type="entry name" value="Acyl_CoA_acyltransferase"/>
</dbReference>
<dbReference type="InterPro" id="IPR050276">
    <property type="entry name" value="MshD_Acetyltransferase"/>
</dbReference>
<dbReference type="SUPFAM" id="SSF55729">
    <property type="entry name" value="Acyl-CoA N-acyltransferases (Nat)"/>
    <property type="match status" value="1"/>
</dbReference>
<dbReference type="GO" id="GO:0000428">
    <property type="term" value="C:DNA-directed RNA polymerase complex"/>
    <property type="evidence" value="ECO:0007669"/>
    <property type="project" value="UniProtKB-KW"/>
</dbReference>
<evidence type="ECO:0000313" key="6">
    <source>
        <dbReference type="EMBL" id="CAJ1503819.1"/>
    </source>
</evidence>
<comment type="catalytic activity">
    <reaction evidence="4">
        <text>1D-myo-inositol 2-(L-cysteinylamino)-2-deoxy-alpha-D-glucopyranoside + acetyl-CoA = mycothiol + CoA + H(+)</text>
        <dbReference type="Rhea" id="RHEA:26172"/>
        <dbReference type="ChEBI" id="CHEBI:15378"/>
        <dbReference type="ChEBI" id="CHEBI:16768"/>
        <dbReference type="ChEBI" id="CHEBI:57287"/>
        <dbReference type="ChEBI" id="CHEBI:57288"/>
        <dbReference type="ChEBI" id="CHEBI:58887"/>
        <dbReference type="EC" id="2.3.1.189"/>
    </reaction>
</comment>
<comment type="similarity">
    <text evidence="4">Belongs to the acetyltransferase family. MshD subfamily.</text>
</comment>
<dbReference type="Pfam" id="PF00583">
    <property type="entry name" value="Acetyltransf_1"/>
    <property type="match status" value="2"/>
</dbReference>
<dbReference type="NCBIfam" id="TIGR03448">
    <property type="entry name" value="mycothiol_MshD"/>
    <property type="match status" value="1"/>
</dbReference>
<reference evidence="6 7" key="1">
    <citation type="submission" date="2023-08" db="EMBL/GenBank/DDBJ databases">
        <authorList>
            <person name="Folkvardsen B D."/>
            <person name="Norman A."/>
        </authorList>
    </citation>
    <scope>NUCLEOTIDE SEQUENCE [LARGE SCALE GENOMIC DNA]</scope>
    <source>
        <strain evidence="6 7">Mu0083</strain>
    </source>
</reference>
<organism evidence="6 7">
    <name type="scientific">[Mycobacterium] kokjensenii</name>
    <dbReference type="NCBI Taxonomy" id="3064287"/>
    <lineage>
        <taxon>Bacteria</taxon>
        <taxon>Bacillati</taxon>
        <taxon>Actinomycetota</taxon>
        <taxon>Actinomycetes</taxon>
        <taxon>Mycobacteriales</taxon>
        <taxon>Mycobacteriaceae</taxon>
        <taxon>Mycolicibacter</taxon>
    </lineage>
</organism>
<accession>A0ABM9LS79</accession>
<dbReference type="InterPro" id="IPR017813">
    <property type="entry name" value="Mycothiol_AcTrfase"/>
</dbReference>
<dbReference type="EMBL" id="OY726394">
    <property type="protein sequence ID" value="CAJ1503819.1"/>
    <property type="molecule type" value="Genomic_DNA"/>
</dbReference>
<dbReference type="PIRSF" id="PIRSF021524">
    <property type="entry name" value="MSH_acetyltransferase"/>
    <property type="match status" value="1"/>
</dbReference>
<feature type="binding site" evidence="4">
    <location>
        <begin position="239"/>
        <end position="241"/>
    </location>
    <ligand>
        <name>acetyl-CoA</name>
        <dbReference type="ChEBI" id="CHEBI:57288"/>
        <label>2</label>
    </ligand>
</feature>
<comment type="subunit">
    <text evidence="4">Monomer.</text>
</comment>
<feature type="binding site" evidence="4">
    <location>
        <position position="222"/>
    </location>
    <ligand>
        <name>1D-myo-inositol 2-(L-cysteinylamino)-2-deoxy-alpha-D-glucopyranoside</name>
        <dbReference type="ChEBI" id="CHEBI:58887"/>
    </ligand>
</feature>
<evidence type="ECO:0000256" key="2">
    <source>
        <dbReference type="ARBA" id="ARBA00022737"/>
    </source>
</evidence>
<gene>
    <name evidence="4 6" type="primary">mshD</name>
    <name evidence="6" type="ORF">MU0083_003280</name>
</gene>
<evidence type="ECO:0000256" key="1">
    <source>
        <dbReference type="ARBA" id="ARBA00022679"/>
    </source>
</evidence>
<keyword evidence="2 4" id="KW-0677">Repeat</keyword>
<feature type="binding site" evidence="4">
    <location>
        <begin position="282"/>
        <end position="287"/>
    </location>
    <ligand>
        <name>acetyl-CoA</name>
        <dbReference type="ChEBI" id="CHEBI:57288"/>
        <label>2</label>
    </ligand>
</feature>
<comment type="caution">
    <text evidence="4">Lacks conserved residue(s) required for the propagation of feature annotation.</text>
</comment>
<dbReference type="GO" id="GO:0035447">
    <property type="term" value="F:mycothiol synthase activity"/>
    <property type="evidence" value="ECO:0007669"/>
    <property type="project" value="UniProtKB-EC"/>
</dbReference>
<dbReference type="PROSITE" id="PS51186">
    <property type="entry name" value="GNAT"/>
    <property type="match status" value="1"/>
</dbReference>
<protein>
    <recommendedName>
        <fullName evidence="4">Mycothiol acetyltransferase</fullName>
        <shortName evidence="4">MSH acetyltransferase</shortName>
        <ecNumber evidence="4">2.3.1.189</ecNumber>
    </recommendedName>
    <alternativeName>
        <fullName evidence="4">Mycothiol synthase</fullName>
    </alternativeName>
</protein>
<feature type="binding site" evidence="4">
    <location>
        <begin position="77"/>
        <end position="79"/>
    </location>
    <ligand>
        <name>acetyl-CoA</name>
        <dbReference type="ChEBI" id="CHEBI:57288"/>
        <label>1</label>
    </ligand>
</feature>
<sequence>MTAPQWRAALTDDEQRQVRELIAVAGTHDGVAPVGEQVLRELAASRTEHLLARDGAAVLGYLNLPGGSDDAPPMAELVVAPQARRRGIGTALARAALDRTDGGTRFWAHGTLPAARATAAALGLDTVRELLQMRRSLHGVPEPAVQPGSTAAPPGVSVRTYAGPADDAELLRVNNAAFSWHPEQGGWTVADLAERRAEPWFDPEGLFLAFEGSTLLGFHWTKIHRGKPGAEQAGEVYVVGVDPAAQGRGLGGVLTEIGLVYLADRLADVDDPTVLLYVEADNTAALRTYERLGFTVYSVDTAYATSARG</sequence>
<keyword evidence="6" id="KW-0804">Transcription</keyword>
<dbReference type="CDD" id="cd04301">
    <property type="entry name" value="NAT_SF"/>
    <property type="match status" value="2"/>
</dbReference>
<proteinExistence type="inferred from homology"/>